<name>A0A8D5ZMU2_9BACL</name>
<dbReference type="PANTHER" id="PTHR46577:SF2">
    <property type="entry name" value="TRANSCRIPTIONAL REGULATORY PROTEIN"/>
    <property type="match status" value="1"/>
</dbReference>
<dbReference type="CDD" id="cd00609">
    <property type="entry name" value="AAT_like"/>
    <property type="match status" value="1"/>
</dbReference>
<evidence type="ECO:0000256" key="2">
    <source>
        <dbReference type="ARBA" id="ARBA00005384"/>
    </source>
</evidence>
<dbReference type="InterPro" id="IPR015422">
    <property type="entry name" value="PyrdxlP-dep_Trfase_small"/>
</dbReference>
<dbReference type="Pfam" id="PF00155">
    <property type="entry name" value="Aminotran_1_2"/>
    <property type="match status" value="1"/>
</dbReference>
<dbReference type="GO" id="GO:0008483">
    <property type="term" value="F:transaminase activity"/>
    <property type="evidence" value="ECO:0007669"/>
    <property type="project" value="UniProtKB-KW"/>
</dbReference>
<dbReference type="InterPro" id="IPR000524">
    <property type="entry name" value="Tscrpt_reg_HTH_GntR"/>
</dbReference>
<comment type="similarity">
    <text evidence="2">In the C-terminal section; belongs to the class-I pyridoxal-phosphate-dependent aminotransferase family.</text>
</comment>
<dbReference type="Gene3D" id="1.10.10.10">
    <property type="entry name" value="Winged helix-like DNA-binding domain superfamily/Winged helix DNA-binding domain"/>
    <property type="match status" value="1"/>
</dbReference>
<dbReference type="SUPFAM" id="SSF53383">
    <property type="entry name" value="PLP-dependent transferases"/>
    <property type="match status" value="1"/>
</dbReference>
<feature type="domain" description="HTH gntR-type" evidence="11">
    <location>
        <begin position="11"/>
        <end position="79"/>
    </location>
</feature>
<evidence type="ECO:0000256" key="1">
    <source>
        <dbReference type="ARBA" id="ARBA00001933"/>
    </source>
</evidence>
<dbReference type="SMART" id="SM00345">
    <property type="entry name" value="HTH_GNTR"/>
    <property type="match status" value="1"/>
</dbReference>
<keyword evidence="10" id="KW-0804">Transcription</keyword>
<evidence type="ECO:0000313" key="13">
    <source>
        <dbReference type="Proteomes" id="UP000677436"/>
    </source>
</evidence>
<sequence>MKLVINRQSKVPLAQQIHQAIADRILSGHLERGARLPSVRQLAKMLQVSPVTVVHALDLLEAEGLITRVHGKGTFVYEEHAKTDQTTERQKTFPVVDYLYRSQYWQYQKSEVPIDFAQSVVHPSLLPTQALADSIRRLIREEPDVLVQYGEIQGDLALRQALARYISGERITASAHEILVTNGSQQAIDLVARSFVGPQDVVVTEEPTYTAAIDAFRSRGATVLSVPVDEHGMRIDELTGLLDRCTPKLIYTIPSFHNPTGSVMSVKRRRELIDIASEVNCLVLEDDPWSEIHFDEPPPPHLKSMDETGNVIYIKGLGKILSPGCRIGFLIATGPVLERLVAAKTNADLGNPLLNQRVILPLFENGSIRESLRRLRETLRERRNLTLRVLERHAPDGVTWKIPKGGFNVWVSLPEGANANELMAEAEKVGIRFLPGSACDPNQIQWRHLRISFSPTTEADLEQGLTTLCHVMERYLSLLVNKKGKSPLF</sequence>
<evidence type="ECO:0000256" key="9">
    <source>
        <dbReference type="ARBA" id="ARBA00023125"/>
    </source>
</evidence>
<keyword evidence="6" id="KW-0808">Transferase</keyword>
<keyword evidence="9" id="KW-0238">DNA-binding</keyword>
<dbReference type="InterPro" id="IPR015424">
    <property type="entry name" value="PyrdxlP-dep_Trfase"/>
</dbReference>
<accession>A0A8D5ZMU2</accession>
<evidence type="ECO:0000256" key="6">
    <source>
        <dbReference type="ARBA" id="ARBA00022679"/>
    </source>
</evidence>
<evidence type="ECO:0000313" key="12">
    <source>
        <dbReference type="EMBL" id="BCU81257.1"/>
    </source>
</evidence>
<dbReference type="Gene3D" id="3.40.640.10">
    <property type="entry name" value="Type I PLP-dependent aspartate aminotransferase-like (Major domain)"/>
    <property type="match status" value="1"/>
</dbReference>
<comment type="cofactor">
    <cofactor evidence="1">
        <name>pyridoxal 5'-phosphate</name>
        <dbReference type="ChEBI" id="CHEBI:597326"/>
    </cofactor>
</comment>
<evidence type="ECO:0000256" key="8">
    <source>
        <dbReference type="ARBA" id="ARBA00023015"/>
    </source>
</evidence>
<dbReference type="GO" id="GO:0003700">
    <property type="term" value="F:DNA-binding transcription factor activity"/>
    <property type="evidence" value="ECO:0007669"/>
    <property type="project" value="InterPro"/>
</dbReference>
<evidence type="ECO:0000256" key="10">
    <source>
        <dbReference type="ARBA" id="ARBA00023163"/>
    </source>
</evidence>
<evidence type="ECO:0000256" key="4">
    <source>
        <dbReference type="ARBA" id="ARBA00011738"/>
    </source>
</evidence>
<keyword evidence="5" id="KW-0032">Aminotransferase</keyword>
<proteinExistence type="inferred from homology"/>
<dbReference type="PROSITE" id="PS50949">
    <property type="entry name" value="HTH_GNTR"/>
    <property type="match status" value="1"/>
</dbReference>
<reference evidence="12" key="1">
    <citation type="journal article" date="2013" name="Int. J. Syst. Evol. Microbiol.">
        <title>Polycladomyces abyssicola gen. nov., sp. nov., a thermophilic filamentous bacterium isolated from hemipelagic sediment.</title>
        <authorList>
            <person name="Tsubouchi T."/>
            <person name="Shimane Y."/>
            <person name="Mori K."/>
            <person name="Usui K."/>
            <person name="Hiraki T."/>
            <person name="Tame A."/>
            <person name="Uematsu K."/>
            <person name="Maruyama T."/>
            <person name="Hatada Y."/>
        </authorList>
    </citation>
    <scope>NUCLEOTIDE SEQUENCE</scope>
    <source>
        <strain evidence="12">JIR-001</strain>
    </source>
</reference>
<comment type="similarity">
    <text evidence="3">Belongs to the class-I pyridoxal-phosphate-dependent aminotransferase family.</text>
</comment>
<dbReference type="PANTHER" id="PTHR46577">
    <property type="entry name" value="HTH-TYPE TRANSCRIPTIONAL REGULATORY PROTEIN GABR"/>
    <property type="match status" value="1"/>
</dbReference>
<keyword evidence="8" id="KW-0805">Transcription regulation</keyword>
<organism evidence="12 13">
    <name type="scientific">Polycladomyces abyssicola</name>
    <dbReference type="NCBI Taxonomy" id="1125966"/>
    <lineage>
        <taxon>Bacteria</taxon>
        <taxon>Bacillati</taxon>
        <taxon>Bacillota</taxon>
        <taxon>Bacilli</taxon>
        <taxon>Bacillales</taxon>
        <taxon>Thermoactinomycetaceae</taxon>
        <taxon>Polycladomyces</taxon>
    </lineage>
</organism>
<dbReference type="EMBL" id="AP024601">
    <property type="protein sequence ID" value="BCU81257.1"/>
    <property type="molecule type" value="Genomic_DNA"/>
</dbReference>
<dbReference type="GO" id="GO:0003677">
    <property type="term" value="F:DNA binding"/>
    <property type="evidence" value="ECO:0007669"/>
    <property type="project" value="UniProtKB-KW"/>
</dbReference>
<evidence type="ECO:0000256" key="5">
    <source>
        <dbReference type="ARBA" id="ARBA00022576"/>
    </source>
</evidence>
<dbReference type="InterPro" id="IPR015421">
    <property type="entry name" value="PyrdxlP-dep_Trfase_major"/>
</dbReference>
<reference evidence="12" key="2">
    <citation type="journal article" date="2021" name="Microbiol. Resour. Announc.">
        <title>Complete Genome Sequence of Polycladomyces abyssicola JIR-001T, Isolated from Hemipelagic Sediment in Deep Seawater.</title>
        <authorList>
            <person name="Tsubouchi T."/>
            <person name="Kaneko Y."/>
        </authorList>
    </citation>
    <scope>NUCLEOTIDE SEQUENCE</scope>
    <source>
        <strain evidence="12">JIR-001</strain>
    </source>
</reference>
<dbReference type="InterPro" id="IPR036390">
    <property type="entry name" value="WH_DNA-bd_sf"/>
</dbReference>
<dbReference type="InterPro" id="IPR051446">
    <property type="entry name" value="HTH_trans_reg/aminotransferase"/>
</dbReference>
<evidence type="ECO:0000256" key="7">
    <source>
        <dbReference type="ARBA" id="ARBA00022898"/>
    </source>
</evidence>
<dbReference type="CDD" id="cd07377">
    <property type="entry name" value="WHTH_GntR"/>
    <property type="match status" value="1"/>
</dbReference>
<dbReference type="InterPro" id="IPR036388">
    <property type="entry name" value="WH-like_DNA-bd_sf"/>
</dbReference>
<gene>
    <name evidence="12" type="ORF">JIR001_10400</name>
</gene>
<keyword evidence="13" id="KW-1185">Reference proteome</keyword>
<dbReference type="FunFam" id="3.40.640.10:FF:000053">
    <property type="entry name" value="Aminotransferase, class I"/>
    <property type="match status" value="1"/>
</dbReference>
<protein>
    <submittedName>
        <fullName evidence="12">GntR family transcriptional regulator</fullName>
    </submittedName>
</protein>
<evidence type="ECO:0000259" key="11">
    <source>
        <dbReference type="PROSITE" id="PS50949"/>
    </source>
</evidence>
<comment type="subunit">
    <text evidence="4">Homodimer.</text>
</comment>
<dbReference type="RefSeq" id="WP_212774517.1">
    <property type="nucleotide sequence ID" value="NZ_AP024601.1"/>
</dbReference>
<dbReference type="KEGG" id="pabs:JIR001_10400"/>
<evidence type="ECO:0000256" key="3">
    <source>
        <dbReference type="ARBA" id="ARBA00007441"/>
    </source>
</evidence>
<dbReference type="Gene3D" id="3.90.1150.10">
    <property type="entry name" value="Aspartate Aminotransferase, domain 1"/>
    <property type="match status" value="1"/>
</dbReference>
<dbReference type="AlphaFoldDB" id="A0A8D5ZMU2"/>
<dbReference type="GO" id="GO:0030170">
    <property type="term" value="F:pyridoxal phosphate binding"/>
    <property type="evidence" value="ECO:0007669"/>
    <property type="project" value="InterPro"/>
</dbReference>
<keyword evidence="7" id="KW-0663">Pyridoxal phosphate</keyword>
<dbReference type="Proteomes" id="UP000677436">
    <property type="component" value="Chromosome"/>
</dbReference>
<dbReference type="SUPFAM" id="SSF46785">
    <property type="entry name" value="Winged helix' DNA-binding domain"/>
    <property type="match status" value="1"/>
</dbReference>
<dbReference type="Pfam" id="PF00392">
    <property type="entry name" value="GntR"/>
    <property type="match status" value="1"/>
</dbReference>
<dbReference type="InterPro" id="IPR004839">
    <property type="entry name" value="Aminotransferase_I/II_large"/>
</dbReference>